<dbReference type="Proteomes" id="UP000323664">
    <property type="component" value="Unassembled WGS sequence"/>
</dbReference>
<dbReference type="EMBL" id="RIAS01000002">
    <property type="protein sequence ID" value="KAA8783312.1"/>
    <property type="molecule type" value="Genomic_DNA"/>
</dbReference>
<dbReference type="InterPro" id="IPR052196">
    <property type="entry name" value="Bact_Kbp"/>
</dbReference>
<protein>
    <submittedName>
        <fullName evidence="2">LysM peptidoglycan-binding domain-containing protein</fullName>
    </submittedName>
</protein>
<proteinExistence type="predicted"/>
<accession>A0A5M9WNY8</accession>
<reference evidence="2 3" key="1">
    <citation type="journal article" date="2019" name="J. Ind. Microbiol. Biotechnol.">
        <title>Paenibacillus amylolyticus 27C64 has a diverse set of carbohydrate-active enzymes and complete pectin deconstruction system.</title>
        <authorList>
            <person name="Keggi C."/>
            <person name="Doran-Peterson J."/>
        </authorList>
    </citation>
    <scope>NUCLEOTIDE SEQUENCE [LARGE SCALE GENOMIC DNA]</scope>
    <source>
        <strain evidence="2 3">27C64</strain>
    </source>
</reference>
<gene>
    <name evidence="2" type="ORF">EC604_05550</name>
</gene>
<comment type="caution">
    <text evidence="2">The sequence shown here is derived from an EMBL/GenBank/DDBJ whole genome shotgun (WGS) entry which is preliminary data.</text>
</comment>
<dbReference type="SMART" id="SM00257">
    <property type="entry name" value="LysM"/>
    <property type="match status" value="1"/>
</dbReference>
<dbReference type="InterPro" id="IPR036779">
    <property type="entry name" value="LysM_dom_sf"/>
</dbReference>
<dbReference type="OrthoDB" id="9800780at2"/>
<dbReference type="PANTHER" id="PTHR34700:SF4">
    <property type="entry name" value="PHAGE-LIKE ELEMENT PBSX PROTEIN XKDP"/>
    <property type="match status" value="1"/>
</dbReference>
<dbReference type="SUPFAM" id="SSF54106">
    <property type="entry name" value="LysM domain"/>
    <property type="match status" value="1"/>
</dbReference>
<dbReference type="Gene3D" id="3.10.350.10">
    <property type="entry name" value="LysM domain"/>
    <property type="match status" value="1"/>
</dbReference>
<name>A0A5M9WNY8_PAEAM</name>
<dbReference type="RefSeq" id="WP_123063419.1">
    <property type="nucleotide sequence ID" value="NZ_RIAS01000002.1"/>
</dbReference>
<sequence>MSFTLKDGSTSFVFPVNPEEVNISRSKGYETINMLEHGEFDFAQGEKVKEITFSSFFPKVYDPSYCMDEKYFLDPRVALNVLNNFLISKQPMRFIISGTGVNVPVFLISLNSSFRGGEPGDIYFDVTLRTWRDSKVEKMGSGATGSKASSRTDLKKSSKTYTVKAGDSLSKIAKFELGNSSKWNEIYKLNTKIIGSDPNRIKPGQKLVMP</sequence>
<evidence type="ECO:0000313" key="2">
    <source>
        <dbReference type="EMBL" id="KAA8783312.1"/>
    </source>
</evidence>
<evidence type="ECO:0000313" key="3">
    <source>
        <dbReference type="Proteomes" id="UP000323664"/>
    </source>
</evidence>
<dbReference type="PANTHER" id="PTHR34700">
    <property type="entry name" value="POTASSIUM BINDING PROTEIN KBP"/>
    <property type="match status" value="1"/>
</dbReference>
<organism evidence="2 3">
    <name type="scientific">Paenibacillus amylolyticus</name>
    <dbReference type="NCBI Taxonomy" id="1451"/>
    <lineage>
        <taxon>Bacteria</taxon>
        <taxon>Bacillati</taxon>
        <taxon>Bacillota</taxon>
        <taxon>Bacilli</taxon>
        <taxon>Bacillales</taxon>
        <taxon>Paenibacillaceae</taxon>
        <taxon>Paenibacillus</taxon>
    </lineage>
</organism>
<dbReference type="InterPro" id="IPR018392">
    <property type="entry name" value="LysM"/>
</dbReference>
<dbReference type="CDD" id="cd00118">
    <property type="entry name" value="LysM"/>
    <property type="match status" value="1"/>
</dbReference>
<dbReference type="Pfam" id="PF01476">
    <property type="entry name" value="LysM"/>
    <property type="match status" value="1"/>
</dbReference>
<dbReference type="PROSITE" id="PS51782">
    <property type="entry name" value="LYSM"/>
    <property type="match status" value="1"/>
</dbReference>
<dbReference type="AlphaFoldDB" id="A0A5M9WNY8"/>
<feature type="domain" description="LysM" evidence="1">
    <location>
        <begin position="159"/>
        <end position="209"/>
    </location>
</feature>
<evidence type="ECO:0000259" key="1">
    <source>
        <dbReference type="PROSITE" id="PS51782"/>
    </source>
</evidence>